<organism evidence="2 3">
    <name type="scientific">Trinickia dabaoshanensis</name>
    <dbReference type="NCBI Taxonomy" id="564714"/>
    <lineage>
        <taxon>Bacteria</taxon>
        <taxon>Pseudomonadati</taxon>
        <taxon>Pseudomonadota</taxon>
        <taxon>Betaproteobacteria</taxon>
        <taxon>Burkholderiales</taxon>
        <taxon>Burkholderiaceae</taxon>
        <taxon>Trinickia</taxon>
    </lineage>
</organism>
<feature type="region of interest" description="Disordered" evidence="1">
    <location>
        <begin position="128"/>
        <end position="151"/>
    </location>
</feature>
<dbReference type="AlphaFoldDB" id="A0A2N7VZK1"/>
<reference evidence="2 3" key="1">
    <citation type="submission" date="2018-01" db="EMBL/GenBank/DDBJ databases">
        <title>Whole genome analyses suggest that Burkholderia sensu lato contains two further novel genera in the rhizoxinica-symbiotica group Mycetohabitans gen. nov., and Trinickia gen. nov.: implications for the evolution of diazotrophy and nodulation in the Burkholderiaceae.</title>
        <authorList>
            <person name="Estrada-de los Santos P."/>
            <person name="Palmer M."/>
            <person name="Chavez-Ramirez B."/>
            <person name="Beukes C."/>
            <person name="Steenkamp E.T."/>
            <person name="Hirsch A.M."/>
            <person name="Manyaka P."/>
            <person name="Maluk M."/>
            <person name="Lafos M."/>
            <person name="Crook M."/>
            <person name="Gross E."/>
            <person name="Simon M.F."/>
            <person name="Bueno dos Reis Junior F."/>
            <person name="Poole P.S."/>
            <person name="Venter S.N."/>
            <person name="James E.K."/>
        </authorList>
    </citation>
    <scope>NUCLEOTIDE SEQUENCE [LARGE SCALE GENOMIC DNA]</scope>
    <source>
        <strain evidence="2 3">GIMN1.004</strain>
    </source>
</reference>
<accession>A0A2N7VZK1</accession>
<keyword evidence="3" id="KW-1185">Reference proteome</keyword>
<evidence type="ECO:0000313" key="2">
    <source>
        <dbReference type="EMBL" id="PMS22592.1"/>
    </source>
</evidence>
<protein>
    <submittedName>
        <fullName evidence="2">Uncharacterized protein</fullName>
    </submittedName>
</protein>
<evidence type="ECO:0000256" key="1">
    <source>
        <dbReference type="SAM" id="MobiDB-lite"/>
    </source>
</evidence>
<comment type="caution">
    <text evidence="2">The sequence shown here is derived from an EMBL/GenBank/DDBJ whole genome shotgun (WGS) entry which is preliminary data.</text>
</comment>
<proteinExistence type="predicted"/>
<gene>
    <name evidence="2" type="ORF">C0Z18_04550</name>
</gene>
<sequence>MVDSRPATTSRRPAVWASSTQQGYGVHVPGSGAFRVETLKEAKDLLDKHGIAFDAPGATIGGPSGRLGAPPQEWLRMPEPSDHPSFDFNALMPEIEQTNAQIHRFLRKILASLQGAMGRRAGLRRAHTHQCRSGSIPGNRSLRPVEQTRPV</sequence>
<dbReference type="Proteomes" id="UP000235616">
    <property type="component" value="Unassembled WGS sequence"/>
</dbReference>
<dbReference type="EMBL" id="PNYA01000003">
    <property type="protein sequence ID" value="PMS22592.1"/>
    <property type="molecule type" value="Genomic_DNA"/>
</dbReference>
<evidence type="ECO:0000313" key="3">
    <source>
        <dbReference type="Proteomes" id="UP000235616"/>
    </source>
</evidence>
<name>A0A2N7VZK1_9BURK</name>